<gene>
    <name evidence="2" type="ORF">A3Q56_04709</name>
</gene>
<dbReference type="GO" id="GO:0005929">
    <property type="term" value="C:cilium"/>
    <property type="evidence" value="ECO:0007669"/>
    <property type="project" value="GOC"/>
</dbReference>
<sequence>NNCIELEWQLNRLKIQLRQKDEEFDEQKELLEKLKNERNNLSEVVRQEWADRLISLEHEIEELKSSKCELIAKINQMKMNYEAKIEKIENDQNVEISEINDRVKEGIIEKNMVIKNMKNEYNTLLKRTEYFESCSYKN</sequence>
<keyword evidence="3" id="KW-1185">Reference proteome</keyword>
<reference evidence="2 3" key="1">
    <citation type="submission" date="2016-04" db="EMBL/GenBank/DDBJ databases">
        <title>The genome of Intoshia linei affirms orthonectids as highly simplified spiralians.</title>
        <authorList>
            <person name="Mikhailov K.V."/>
            <person name="Slusarev G.S."/>
            <person name="Nikitin M.A."/>
            <person name="Logacheva M.D."/>
            <person name="Penin A."/>
            <person name="Aleoshin V."/>
            <person name="Panchin Y.V."/>
        </authorList>
    </citation>
    <scope>NUCLEOTIDE SEQUENCE [LARGE SCALE GENOMIC DNA]</scope>
    <source>
        <strain evidence="2">Intl2013</strain>
        <tissue evidence="2">Whole animal</tissue>
    </source>
</reference>
<proteinExistence type="predicted"/>
<dbReference type="GO" id="GO:0035735">
    <property type="term" value="P:intraciliary transport involved in cilium assembly"/>
    <property type="evidence" value="ECO:0007669"/>
    <property type="project" value="InterPro"/>
</dbReference>
<dbReference type="InterPro" id="IPR030465">
    <property type="entry name" value="CEP131"/>
</dbReference>
<comment type="caution">
    <text evidence="2">The sequence shown here is derived from an EMBL/GenBank/DDBJ whole genome shotgun (WGS) entry which is preliminary data.</text>
</comment>
<name>A0A177B017_9BILA</name>
<dbReference type="Proteomes" id="UP000078046">
    <property type="component" value="Unassembled WGS sequence"/>
</dbReference>
<evidence type="ECO:0000313" key="3">
    <source>
        <dbReference type="Proteomes" id="UP000078046"/>
    </source>
</evidence>
<feature type="coiled-coil region" evidence="1">
    <location>
        <begin position="3"/>
        <end position="91"/>
    </location>
</feature>
<dbReference type="PANTHER" id="PTHR31540:SF1">
    <property type="entry name" value="CENTROSOMAL PROTEIN OF 131 KDA"/>
    <property type="match status" value="1"/>
</dbReference>
<evidence type="ECO:0000256" key="1">
    <source>
        <dbReference type="SAM" id="Coils"/>
    </source>
</evidence>
<dbReference type="AlphaFoldDB" id="A0A177B017"/>
<feature type="non-terminal residue" evidence="2">
    <location>
        <position position="1"/>
    </location>
</feature>
<dbReference type="EMBL" id="LWCA01000626">
    <property type="protein sequence ID" value="OAF67576.1"/>
    <property type="molecule type" value="Genomic_DNA"/>
</dbReference>
<accession>A0A177B017</accession>
<dbReference type="PANTHER" id="PTHR31540">
    <property type="entry name" value="CENTROSOMAL PROTEIN OF 131 KDA"/>
    <property type="match status" value="1"/>
</dbReference>
<protein>
    <submittedName>
        <fullName evidence="2">Uncharacterized protein</fullName>
    </submittedName>
</protein>
<organism evidence="2 3">
    <name type="scientific">Intoshia linei</name>
    <dbReference type="NCBI Taxonomy" id="1819745"/>
    <lineage>
        <taxon>Eukaryota</taxon>
        <taxon>Metazoa</taxon>
        <taxon>Spiralia</taxon>
        <taxon>Lophotrochozoa</taxon>
        <taxon>Mesozoa</taxon>
        <taxon>Orthonectida</taxon>
        <taxon>Rhopaluridae</taxon>
        <taxon>Intoshia</taxon>
    </lineage>
</organism>
<evidence type="ECO:0000313" key="2">
    <source>
        <dbReference type="EMBL" id="OAF67576.1"/>
    </source>
</evidence>
<dbReference type="GO" id="GO:0010824">
    <property type="term" value="P:regulation of centrosome duplication"/>
    <property type="evidence" value="ECO:0007669"/>
    <property type="project" value="TreeGrafter"/>
</dbReference>
<dbReference type="OrthoDB" id="197735at2759"/>
<keyword evidence="1" id="KW-0175">Coiled coil</keyword>
<dbReference type="GO" id="GO:0034451">
    <property type="term" value="C:centriolar satellite"/>
    <property type="evidence" value="ECO:0007669"/>
    <property type="project" value="TreeGrafter"/>
</dbReference>